<evidence type="ECO:0000256" key="1">
    <source>
        <dbReference type="SAM" id="SignalP"/>
    </source>
</evidence>
<keyword evidence="1" id="KW-0732">Signal</keyword>
<reference evidence="2 3" key="1">
    <citation type="journal article" date="2018" name="Biotechnol. Adv.">
        <title>Improved genomic resources and new bioinformatic workflow for the carcinogenic parasite Clonorchis sinensis: Biotechnological implications.</title>
        <authorList>
            <person name="Wang D."/>
            <person name="Korhonen P.K."/>
            <person name="Gasser R.B."/>
            <person name="Young N.D."/>
        </authorList>
    </citation>
    <scope>NUCLEOTIDE SEQUENCE [LARGE SCALE GENOMIC DNA]</scope>
    <source>
        <strain evidence="2">Cs-k2</strain>
    </source>
</reference>
<evidence type="ECO:0000313" key="3">
    <source>
        <dbReference type="Proteomes" id="UP000286415"/>
    </source>
</evidence>
<dbReference type="OrthoDB" id="10341216at2759"/>
<feature type="chain" id="PRO_5035729105" description="Secreted protein" evidence="1">
    <location>
        <begin position="20"/>
        <end position="105"/>
    </location>
</feature>
<reference evidence="2 3" key="2">
    <citation type="journal article" date="2021" name="Genomics">
        <title>High-quality reference genome for Clonorchis sinensis.</title>
        <authorList>
            <person name="Young N.D."/>
            <person name="Stroehlein A.J."/>
            <person name="Kinkar L."/>
            <person name="Wang T."/>
            <person name="Sohn W.M."/>
            <person name="Chang B.C.H."/>
            <person name="Kaur P."/>
            <person name="Weisz D."/>
            <person name="Dudchenko O."/>
            <person name="Aiden E.L."/>
            <person name="Korhonen P.K."/>
            <person name="Gasser R.B."/>
        </authorList>
    </citation>
    <scope>NUCLEOTIDE SEQUENCE [LARGE SCALE GENOMIC DNA]</scope>
    <source>
        <strain evidence="2">Cs-k2</strain>
    </source>
</reference>
<proteinExistence type="predicted"/>
<evidence type="ECO:0000313" key="2">
    <source>
        <dbReference type="EMBL" id="KAG5448569.1"/>
    </source>
</evidence>
<organism evidence="2 3">
    <name type="scientific">Clonorchis sinensis</name>
    <name type="common">Chinese liver fluke</name>
    <dbReference type="NCBI Taxonomy" id="79923"/>
    <lineage>
        <taxon>Eukaryota</taxon>
        <taxon>Metazoa</taxon>
        <taxon>Spiralia</taxon>
        <taxon>Lophotrochozoa</taxon>
        <taxon>Platyhelminthes</taxon>
        <taxon>Trematoda</taxon>
        <taxon>Digenea</taxon>
        <taxon>Opisthorchiida</taxon>
        <taxon>Opisthorchiata</taxon>
        <taxon>Opisthorchiidae</taxon>
        <taxon>Clonorchis</taxon>
    </lineage>
</organism>
<dbReference type="Proteomes" id="UP000286415">
    <property type="component" value="Unassembled WGS sequence"/>
</dbReference>
<evidence type="ECO:0008006" key="4">
    <source>
        <dbReference type="Google" id="ProtNLM"/>
    </source>
</evidence>
<dbReference type="EMBL" id="NIRI02000042">
    <property type="protein sequence ID" value="KAG5448569.1"/>
    <property type="molecule type" value="Genomic_DNA"/>
</dbReference>
<gene>
    <name evidence="2" type="ORF">CSKR_200776</name>
</gene>
<name>A0A8T1MHS0_CLOSI</name>
<feature type="signal peptide" evidence="1">
    <location>
        <begin position="1"/>
        <end position="19"/>
    </location>
</feature>
<accession>A0A8T1MHS0</accession>
<protein>
    <recommendedName>
        <fullName evidence="4">Secreted protein</fullName>
    </recommendedName>
</protein>
<sequence>MVYFIVLIFPAFFRQPLLPHILLLLAPSCLDPPPIRKQTMCPTIFHHHHIARPPASPPLVCQGMLELCLSDLLLSVPCSICDWFYPNELTCRIFLPVTLVFFRLR</sequence>
<dbReference type="AlphaFoldDB" id="A0A8T1MHS0"/>
<keyword evidence="3" id="KW-1185">Reference proteome</keyword>
<comment type="caution">
    <text evidence="2">The sequence shown here is derived from an EMBL/GenBank/DDBJ whole genome shotgun (WGS) entry which is preliminary data.</text>
</comment>